<name>X1AAB2_9ZZZZ</name>
<evidence type="ECO:0000259" key="1">
    <source>
        <dbReference type="Pfam" id="PF18765"/>
    </source>
</evidence>
<dbReference type="EMBL" id="BART01003467">
    <property type="protein sequence ID" value="GAG57066.1"/>
    <property type="molecule type" value="Genomic_DNA"/>
</dbReference>
<dbReference type="PANTHER" id="PTHR33933:SF3">
    <property type="entry name" value="PROTEIN ADENYLYLTRANSFERASE MJ0604-RELATED"/>
    <property type="match status" value="1"/>
</dbReference>
<proteinExistence type="predicted"/>
<dbReference type="Pfam" id="PF18765">
    <property type="entry name" value="Polbeta"/>
    <property type="match status" value="1"/>
</dbReference>
<dbReference type="InterPro" id="IPR052548">
    <property type="entry name" value="Type_VII_TA_antitoxin"/>
</dbReference>
<dbReference type="AlphaFoldDB" id="X1AAB2"/>
<dbReference type="Gene3D" id="3.30.460.10">
    <property type="entry name" value="Beta Polymerase, domain 2"/>
    <property type="match status" value="1"/>
</dbReference>
<reference evidence="2" key="1">
    <citation type="journal article" date="2014" name="Front. Microbiol.">
        <title>High frequency of phylogenetically diverse reductive dehalogenase-homologous genes in deep subseafloor sedimentary metagenomes.</title>
        <authorList>
            <person name="Kawai M."/>
            <person name="Futagami T."/>
            <person name="Toyoda A."/>
            <person name="Takaki Y."/>
            <person name="Nishi S."/>
            <person name="Hori S."/>
            <person name="Arai W."/>
            <person name="Tsubouchi T."/>
            <person name="Morono Y."/>
            <person name="Uchiyama I."/>
            <person name="Ito T."/>
            <person name="Fujiyama A."/>
            <person name="Inagaki F."/>
            <person name="Takami H."/>
        </authorList>
    </citation>
    <scope>NUCLEOTIDE SEQUENCE</scope>
    <source>
        <strain evidence="2">Expedition CK06-06</strain>
    </source>
</reference>
<comment type="caution">
    <text evidence="2">The sequence shown here is derived from an EMBL/GenBank/DDBJ whole genome shotgun (WGS) entry which is preliminary data.</text>
</comment>
<dbReference type="PANTHER" id="PTHR33933">
    <property type="entry name" value="NUCLEOTIDYLTRANSFERASE"/>
    <property type="match status" value="1"/>
</dbReference>
<dbReference type="InterPro" id="IPR041633">
    <property type="entry name" value="Polbeta"/>
</dbReference>
<sequence>MISQEKIDEVVNRIVKNINPEKIILFGSYAHGNPSEDSDLDILIVKEMKMPRYKRSREVKKYLRGLKIPIDVIVYTKKEIKKWKDTKTSFISQATKEGKVLYG</sequence>
<gene>
    <name evidence="2" type="ORF">S01H4_09537</name>
</gene>
<feature type="domain" description="Polymerase beta nucleotidyltransferase" evidence="1">
    <location>
        <begin position="12"/>
        <end position="102"/>
    </location>
</feature>
<dbReference type="InterPro" id="IPR043519">
    <property type="entry name" value="NT_sf"/>
</dbReference>
<accession>X1AAB2</accession>
<evidence type="ECO:0000313" key="2">
    <source>
        <dbReference type="EMBL" id="GAG57066.1"/>
    </source>
</evidence>
<protein>
    <recommendedName>
        <fullName evidence="1">Polymerase beta nucleotidyltransferase domain-containing protein</fullName>
    </recommendedName>
</protein>
<organism evidence="2">
    <name type="scientific">marine sediment metagenome</name>
    <dbReference type="NCBI Taxonomy" id="412755"/>
    <lineage>
        <taxon>unclassified sequences</taxon>
        <taxon>metagenomes</taxon>
        <taxon>ecological metagenomes</taxon>
    </lineage>
</organism>
<dbReference type="CDD" id="cd05403">
    <property type="entry name" value="NT_KNTase_like"/>
    <property type="match status" value="1"/>
</dbReference>
<dbReference type="SUPFAM" id="SSF81301">
    <property type="entry name" value="Nucleotidyltransferase"/>
    <property type="match status" value="1"/>
</dbReference>